<dbReference type="RefSeq" id="WP_282539902.1">
    <property type="nucleotide sequence ID" value="NZ_JASCIS010000072.1"/>
</dbReference>
<evidence type="ECO:0000313" key="3">
    <source>
        <dbReference type="EMBL" id="MDI3424076.1"/>
    </source>
</evidence>
<keyword evidence="3" id="KW-0067">ATP-binding</keyword>
<dbReference type="InterPro" id="IPR036890">
    <property type="entry name" value="HATPase_C_sf"/>
</dbReference>
<evidence type="ECO:0000256" key="1">
    <source>
        <dbReference type="ARBA" id="ARBA00022527"/>
    </source>
</evidence>
<name>A0ABT6T871_9ACTN</name>
<sequence>MRATGRTGRRTARVEYHLPRQSCSPHRARQLTRLFLSGCGPAGPGCRGRADPGSALLVVSELVTNATRYGQGSCRLRLSLDSRDRLVVEVHDRGPGRPQLAPYSTTAESGRGIALVQALSRRLSVVRDSDGAGKTVRAVLTSD</sequence>
<evidence type="ECO:0000259" key="2">
    <source>
        <dbReference type="Pfam" id="PF13581"/>
    </source>
</evidence>
<protein>
    <submittedName>
        <fullName evidence="3">ATP-binding protein</fullName>
    </submittedName>
</protein>
<dbReference type="GO" id="GO:0005524">
    <property type="term" value="F:ATP binding"/>
    <property type="evidence" value="ECO:0007669"/>
    <property type="project" value="UniProtKB-KW"/>
</dbReference>
<dbReference type="InterPro" id="IPR050267">
    <property type="entry name" value="Anti-sigma-factor_SerPK"/>
</dbReference>
<dbReference type="Proteomes" id="UP001237105">
    <property type="component" value="Unassembled WGS sequence"/>
</dbReference>
<dbReference type="Gene3D" id="3.30.565.10">
    <property type="entry name" value="Histidine kinase-like ATPase, C-terminal domain"/>
    <property type="match status" value="1"/>
</dbReference>
<dbReference type="Pfam" id="PF13581">
    <property type="entry name" value="HATPase_c_2"/>
    <property type="match status" value="1"/>
</dbReference>
<keyword evidence="3" id="KW-0547">Nucleotide-binding</keyword>
<organism evidence="3 4">
    <name type="scientific">Streptomyces luteolus</name>
    <dbReference type="NCBI Taxonomy" id="3043615"/>
    <lineage>
        <taxon>Bacteria</taxon>
        <taxon>Bacillati</taxon>
        <taxon>Actinomycetota</taxon>
        <taxon>Actinomycetes</taxon>
        <taxon>Kitasatosporales</taxon>
        <taxon>Streptomycetaceae</taxon>
        <taxon>Streptomyces</taxon>
    </lineage>
</organism>
<reference evidence="3 4" key="1">
    <citation type="submission" date="2023-05" db="EMBL/GenBank/DDBJ databases">
        <title>Draft genome sequence of Streptomyces sp. B-S-A12 isolated from a cave soil in Thailand.</title>
        <authorList>
            <person name="Chamroensaksri N."/>
            <person name="Muangham S."/>
        </authorList>
    </citation>
    <scope>NUCLEOTIDE SEQUENCE [LARGE SCALE GENOMIC DNA]</scope>
    <source>
        <strain evidence="3 4">B-S-A12</strain>
    </source>
</reference>
<dbReference type="CDD" id="cd16936">
    <property type="entry name" value="HATPase_RsbW-like"/>
    <property type="match status" value="1"/>
</dbReference>
<comment type="caution">
    <text evidence="3">The sequence shown here is derived from an EMBL/GenBank/DDBJ whole genome shotgun (WGS) entry which is preliminary data.</text>
</comment>
<gene>
    <name evidence="3" type="ORF">QIT00_37025</name>
</gene>
<dbReference type="SUPFAM" id="SSF55874">
    <property type="entry name" value="ATPase domain of HSP90 chaperone/DNA topoisomerase II/histidine kinase"/>
    <property type="match status" value="1"/>
</dbReference>
<accession>A0ABT6T871</accession>
<dbReference type="PANTHER" id="PTHR35526">
    <property type="entry name" value="ANTI-SIGMA-F FACTOR RSBW-RELATED"/>
    <property type="match status" value="1"/>
</dbReference>
<proteinExistence type="predicted"/>
<dbReference type="InterPro" id="IPR003594">
    <property type="entry name" value="HATPase_dom"/>
</dbReference>
<dbReference type="PANTHER" id="PTHR35526:SF3">
    <property type="entry name" value="ANTI-SIGMA-F FACTOR RSBW"/>
    <property type="match status" value="1"/>
</dbReference>
<keyword evidence="1" id="KW-0418">Kinase</keyword>
<keyword evidence="1" id="KW-0808">Transferase</keyword>
<feature type="domain" description="Histidine kinase/HSP90-like ATPase" evidence="2">
    <location>
        <begin position="57"/>
        <end position="139"/>
    </location>
</feature>
<evidence type="ECO:0000313" key="4">
    <source>
        <dbReference type="Proteomes" id="UP001237105"/>
    </source>
</evidence>
<keyword evidence="1" id="KW-0723">Serine/threonine-protein kinase</keyword>
<dbReference type="EMBL" id="JASCIS010000072">
    <property type="protein sequence ID" value="MDI3424076.1"/>
    <property type="molecule type" value="Genomic_DNA"/>
</dbReference>
<keyword evidence="4" id="KW-1185">Reference proteome</keyword>